<proteinExistence type="predicted"/>
<evidence type="ECO:0000313" key="3">
    <source>
        <dbReference type="Proteomes" id="UP000450000"/>
    </source>
</evidence>
<feature type="transmembrane region" description="Helical" evidence="1">
    <location>
        <begin position="23"/>
        <end position="42"/>
    </location>
</feature>
<comment type="caution">
    <text evidence="2">The sequence shown here is derived from an EMBL/GenBank/DDBJ whole genome shotgun (WGS) entry which is preliminary data.</text>
</comment>
<keyword evidence="1" id="KW-1133">Transmembrane helix</keyword>
<gene>
    <name evidence="2" type="ORF">F7Q99_35935</name>
</gene>
<feature type="transmembrane region" description="Helical" evidence="1">
    <location>
        <begin position="48"/>
        <end position="68"/>
    </location>
</feature>
<dbReference type="Proteomes" id="UP000450000">
    <property type="component" value="Unassembled WGS sequence"/>
</dbReference>
<dbReference type="OrthoDB" id="9898039at2"/>
<name>A0A6N7L0Q9_9ACTN</name>
<keyword evidence="1" id="KW-0812">Transmembrane</keyword>
<dbReference type="RefSeq" id="WP_153470249.1">
    <property type="nucleotide sequence ID" value="NZ_WBOF01000004.1"/>
</dbReference>
<keyword evidence="3" id="KW-1185">Reference proteome</keyword>
<dbReference type="EMBL" id="WBOF01000004">
    <property type="protein sequence ID" value="MQS17432.1"/>
    <property type="molecule type" value="Genomic_DNA"/>
</dbReference>
<protein>
    <submittedName>
        <fullName evidence="2">Cytochrome d ubiquinol oxidase subunit II</fullName>
    </submittedName>
</protein>
<evidence type="ECO:0000256" key="1">
    <source>
        <dbReference type="SAM" id="Phobius"/>
    </source>
</evidence>
<dbReference type="AlphaFoldDB" id="A0A6N7L0Q9"/>
<keyword evidence="1" id="KW-0472">Membrane</keyword>
<accession>A0A6N7L0Q9</accession>
<organism evidence="2 3">
    <name type="scientific">Streptomyces kaniharaensis</name>
    <dbReference type="NCBI Taxonomy" id="212423"/>
    <lineage>
        <taxon>Bacteria</taxon>
        <taxon>Bacillati</taxon>
        <taxon>Actinomycetota</taxon>
        <taxon>Actinomycetes</taxon>
        <taxon>Kitasatosporales</taxon>
        <taxon>Streptomycetaceae</taxon>
        <taxon>Streptomyces</taxon>
    </lineage>
</organism>
<sequence length="86" mass="9017">MPDPSENTSAAQGRSQAARWRRWALVFGLPSAAVALIAAWVIRPHGTASTVLVVLIALAALAVFVTTMPRRQPAAAEHADAGSSTR</sequence>
<reference evidence="2 3" key="1">
    <citation type="submission" date="2019-09" db="EMBL/GenBank/DDBJ databases">
        <title>Genome Sequences of Streptomyces kaniharaensis ATCC 21070.</title>
        <authorList>
            <person name="Zhu W."/>
            <person name="De Crecy-Lagard V."/>
            <person name="Richards N.G."/>
        </authorList>
    </citation>
    <scope>NUCLEOTIDE SEQUENCE [LARGE SCALE GENOMIC DNA]</scope>
    <source>
        <strain evidence="2 3">SF-557</strain>
    </source>
</reference>
<evidence type="ECO:0000313" key="2">
    <source>
        <dbReference type="EMBL" id="MQS17432.1"/>
    </source>
</evidence>